<organism evidence="2 3">
    <name type="scientific">Monoraphidium neglectum</name>
    <dbReference type="NCBI Taxonomy" id="145388"/>
    <lineage>
        <taxon>Eukaryota</taxon>
        <taxon>Viridiplantae</taxon>
        <taxon>Chlorophyta</taxon>
        <taxon>core chlorophytes</taxon>
        <taxon>Chlorophyceae</taxon>
        <taxon>CS clade</taxon>
        <taxon>Sphaeropleales</taxon>
        <taxon>Selenastraceae</taxon>
        <taxon>Monoraphidium</taxon>
    </lineage>
</organism>
<evidence type="ECO:0008006" key="4">
    <source>
        <dbReference type="Google" id="ProtNLM"/>
    </source>
</evidence>
<dbReference type="GeneID" id="25741908"/>
<feature type="compositionally biased region" description="Low complexity" evidence="1">
    <location>
        <begin position="1"/>
        <end position="13"/>
    </location>
</feature>
<sequence>MGLTAAEESAPVGEAGGGGGRGGSCRVCDWARDLMAAASRAAAPPGRGAGSAESGDSPSTRGTPAPAANGTLMAPPDASTRSGPPAGPTSSDAAGMRRADCLGCRITGLIAGLGSAGYLSSRLLEDPPPRGGHRATLLASSALLAGLGLARGFGWY</sequence>
<dbReference type="KEGG" id="mng:MNEG_9033"/>
<feature type="region of interest" description="Disordered" evidence="1">
    <location>
        <begin position="1"/>
        <end position="22"/>
    </location>
</feature>
<reference evidence="2 3" key="1">
    <citation type="journal article" date="2013" name="BMC Genomics">
        <title>Reconstruction of the lipid metabolism for the microalga Monoraphidium neglectum from its genome sequence reveals characteristics suitable for biofuel production.</title>
        <authorList>
            <person name="Bogen C."/>
            <person name="Al-Dilaimi A."/>
            <person name="Albersmeier A."/>
            <person name="Wichmann J."/>
            <person name="Grundmann M."/>
            <person name="Rupp O."/>
            <person name="Lauersen K.J."/>
            <person name="Blifernez-Klassen O."/>
            <person name="Kalinowski J."/>
            <person name="Goesmann A."/>
            <person name="Mussgnug J.H."/>
            <person name="Kruse O."/>
        </authorList>
    </citation>
    <scope>NUCLEOTIDE SEQUENCE [LARGE SCALE GENOMIC DNA]</scope>
    <source>
        <strain evidence="2 3">SAG 48.87</strain>
    </source>
</reference>
<gene>
    <name evidence="2" type="ORF">MNEG_9033</name>
</gene>
<dbReference type="EMBL" id="KK102015">
    <property type="protein sequence ID" value="KIY98930.1"/>
    <property type="molecule type" value="Genomic_DNA"/>
</dbReference>
<proteinExistence type="predicted"/>
<dbReference type="AlphaFoldDB" id="A0A0D2MXG3"/>
<dbReference type="Proteomes" id="UP000054498">
    <property type="component" value="Unassembled WGS sequence"/>
</dbReference>
<evidence type="ECO:0000313" key="2">
    <source>
        <dbReference type="EMBL" id="KIY98930.1"/>
    </source>
</evidence>
<keyword evidence="3" id="KW-1185">Reference proteome</keyword>
<name>A0A0D2MXG3_9CHLO</name>
<dbReference type="RefSeq" id="XP_013897950.1">
    <property type="nucleotide sequence ID" value="XM_014042496.1"/>
</dbReference>
<feature type="compositionally biased region" description="Low complexity" evidence="1">
    <location>
        <begin position="38"/>
        <end position="52"/>
    </location>
</feature>
<feature type="region of interest" description="Disordered" evidence="1">
    <location>
        <begin position="38"/>
        <end position="95"/>
    </location>
</feature>
<accession>A0A0D2MXG3</accession>
<dbReference type="OrthoDB" id="539818at2759"/>
<evidence type="ECO:0000313" key="3">
    <source>
        <dbReference type="Proteomes" id="UP000054498"/>
    </source>
</evidence>
<evidence type="ECO:0000256" key="1">
    <source>
        <dbReference type="SAM" id="MobiDB-lite"/>
    </source>
</evidence>
<protein>
    <recommendedName>
        <fullName evidence="4">DUF4536 domain-containing protein</fullName>
    </recommendedName>
</protein>